<organism evidence="2">
    <name type="scientific">Ixodes scapularis</name>
    <name type="common">Black-legged tick</name>
    <name type="synonym">Deer tick</name>
    <dbReference type="NCBI Taxonomy" id="6945"/>
    <lineage>
        <taxon>Eukaryota</taxon>
        <taxon>Metazoa</taxon>
        <taxon>Ecdysozoa</taxon>
        <taxon>Arthropoda</taxon>
        <taxon>Chelicerata</taxon>
        <taxon>Arachnida</taxon>
        <taxon>Acari</taxon>
        <taxon>Parasitiformes</taxon>
        <taxon>Ixodida</taxon>
        <taxon>Ixodoidea</taxon>
        <taxon>Ixodidae</taxon>
        <taxon>Ixodinae</taxon>
        <taxon>Ixodes</taxon>
    </lineage>
</organism>
<name>A0A4D5RBN5_IXOSC</name>
<feature type="signal peptide" evidence="1">
    <location>
        <begin position="1"/>
        <end position="19"/>
    </location>
</feature>
<evidence type="ECO:0000256" key="1">
    <source>
        <dbReference type="SAM" id="SignalP"/>
    </source>
</evidence>
<dbReference type="AlphaFoldDB" id="A0A4D5RBN5"/>
<keyword evidence="1" id="KW-0732">Signal</keyword>
<feature type="chain" id="PRO_5020035628" description="Secreted protein" evidence="1">
    <location>
        <begin position="20"/>
        <end position="82"/>
    </location>
</feature>
<evidence type="ECO:0008006" key="3">
    <source>
        <dbReference type="Google" id="ProtNLM"/>
    </source>
</evidence>
<evidence type="ECO:0000313" key="2">
    <source>
        <dbReference type="EMBL" id="MOY33991.1"/>
    </source>
</evidence>
<accession>A0A4D5RBN5</accession>
<sequence length="82" mass="9021">MFFFFALFLSTLSVWEGRGGEGRGGEGGRGGGEGGDFLPCGKFGRFIPCRGTPAKNFHGLFLFQYPIVDDVSEQCDKRIYES</sequence>
<proteinExistence type="predicted"/>
<reference evidence="2" key="1">
    <citation type="submission" date="2019-04" db="EMBL/GenBank/DDBJ databases">
        <title>An insight into the mialome of Ixodes scapularis.</title>
        <authorList>
            <person name="Ribeiro J.M."/>
            <person name="Mather T.N."/>
            <person name="Karim S."/>
        </authorList>
    </citation>
    <scope>NUCLEOTIDE SEQUENCE</scope>
</reference>
<protein>
    <recommendedName>
        <fullName evidence="3">Secreted protein</fullName>
    </recommendedName>
</protein>
<dbReference type="EMBL" id="GHJT01000020">
    <property type="protein sequence ID" value="MOY33991.1"/>
    <property type="molecule type" value="Transcribed_RNA"/>
</dbReference>